<comment type="caution">
    <text evidence="2">The sequence shown here is derived from an EMBL/GenBank/DDBJ whole genome shotgun (WGS) entry which is preliminary data.</text>
</comment>
<dbReference type="GO" id="GO:0043484">
    <property type="term" value="P:regulation of RNA splicing"/>
    <property type="evidence" value="ECO:0007669"/>
    <property type="project" value="InterPro"/>
</dbReference>
<dbReference type="VEuPathDB" id="TriTrypDB:BCY84_11253"/>
<dbReference type="GO" id="GO:0003723">
    <property type="term" value="F:RNA binding"/>
    <property type="evidence" value="ECO:0007669"/>
    <property type="project" value="InterPro"/>
</dbReference>
<organism evidence="2 3">
    <name type="scientific">Trypanosoma cruzi</name>
    <dbReference type="NCBI Taxonomy" id="5693"/>
    <lineage>
        <taxon>Eukaryota</taxon>
        <taxon>Discoba</taxon>
        <taxon>Euglenozoa</taxon>
        <taxon>Kinetoplastea</taxon>
        <taxon>Metakinetoplastina</taxon>
        <taxon>Trypanosomatida</taxon>
        <taxon>Trypanosomatidae</taxon>
        <taxon>Trypanosoma</taxon>
        <taxon>Schizotrypanum</taxon>
    </lineage>
</organism>
<dbReference type="VEuPathDB" id="TriTrypDB:Tc_MARK_3489"/>
<dbReference type="VEuPathDB" id="TriTrypDB:TcCLB.507825.49"/>
<dbReference type="VEuPathDB" id="TriTrypDB:TCDM_03507"/>
<dbReference type="VEuPathDB" id="TriTrypDB:TcG_04186"/>
<accession>A0A2V2VMT7</accession>
<dbReference type="PANTHER" id="PTHR46528:SF1">
    <property type="entry name" value="PROTEIN SON"/>
    <property type="match status" value="1"/>
</dbReference>
<dbReference type="GO" id="GO:0051726">
    <property type="term" value="P:regulation of cell cycle"/>
    <property type="evidence" value="ECO:0007669"/>
    <property type="project" value="InterPro"/>
</dbReference>
<dbReference type="VEuPathDB" id="TriTrypDB:C3747_19g91"/>
<feature type="region of interest" description="Disordered" evidence="1">
    <location>
        <begin position="488"/>
        <end position="602"/>
    </location>
</feature>
<feature type="compositionally biased region" description="Basic residues" evidence="1">
    <location>
        <begin position="534"/>
        <end position="547"/>
    </location>
</feature>
<feature type="compositionally biased region" description="Basic residues" evidence="1">
    <location>
        <begin position="501"/>
        <end position="521"/>
    </location>
</feature>
<dbReference type="VEuPathDB" id="TriTrypDB:ECC02_000526"/>
<feature type="compositionally biased region" description="Basic and acidic residues" evidence="1">
    <location>
        <begin position="488"/>
        <end position="500"/>
    </location>
</feature>
<feature type="compositionally biased region" description="Polar residues" evidence="1">
    <location>
        <begin position="551"/>
        <end position="564"/>
    </location>
</feature>
<dbReference type="VEuPathDB" id="TriTrypDB:TcBrA4_0013490"/>
<feature type="compositionally biased region" description="Basic and acidic residues" evidence="1">
    <location>
        <begin position="522"/>
        <end position="533"/>
    </location>
</feature>
<dbReference type="SUPFAM" id="SSF47954">
    <property type="entry name" value="Cyclin-like"/>
    <property type="match status" value="1"/>
</dbReference>
<dbReference type="Proteomes" id="UP000246121">
    <property type="component" value="Unassembled WGS sequence"/>
</dbReference>
<gene>
    <name evidence="2" type="ORF">C4B63_14g93</name>
</gene>
<dbReference type="VEuPathDB" id="TriTrypDB:C4B63_14g93"/>
<feature type="compositionally biased region" description="Basic and acidic residues" evidence="1">
    <location>
        <begin position="565"/>
        <end position="586"/>
    </location>
</feature>
<dbReference type="EMBL" id="PRFA01000014">
    <property type="protein sequence ID" value="PWU97755.1"/>
    <property type="molecule type" value="Genomic_DNA"/>
</dbReference>
<feature type="region of interest" description="Disordered" evidence="1">
    <location>
        <begin position="420"/>
        <end position="443"/>
    </location>
</feature>
<proteinExistence type="predicted"/>
<feature type="region of interest" description="Disordered" evidence="1">
    <location>
        <begin position="337"/>
        <end position="376"/>
    </location>
</feature>
<sequence length="602" mass="68065">MALVTGWIDDARRGYSSYGVDLIRTGCLLLRTTPSVTYRAAVLFQRFQAVAEQVRRKRGDYQDEYGITEGNSSRDVLSGARKTSYMVPIHVGTERPSGVLMFGDPYAPLDYCLFNLREHDDITYLTAACVLIATKMEDHSMRVRLIVGVFMRLNQRRRGEPVIEQLQPPPERYDDFKSCILEAEEVVLQALGFQTFVESPFKYAILFLGMLIEEEKVGVAADTDTAESSAFYFNGFSSNLVLKKWLADAVSWLNDIPRCVELYAEEAHVLAVCSLFATRPSSITALPDNWSLAFGLERTKLNAVLRLHRKHLEEAVNSGNKNVQLLIETRQKKPCYPTATAEGAPSPAPAVIAPTAGNPPDAPPSLPPKKTTELSPLVASSSGIKVPSATPPLAVAPVVAPFKQLESLHSALQLNFVPRNNAGTNNHNHKSPKLAGDTTKNVSDIGNHHPVRADIPDRSMPTGGGVSVIARQSIEEEFHFEDLKELQRRRRQEEENEEKRAKRRRSSSHRRRHHSGERRKGRSSDRQREESRGGRKRRHSQGGHKSHRNEQQQQHRFNASSQNSRSERRDERQRHDNRPRHDDRQRHGGRQRNNGRQQRRER</sequence>
<protein>
    <submittedName>
        <fullName evidence="2">Cyclin 12, L-type</fullName>
    </submittedName>
</protein>
<dbReference type="InterPro" id="IPR032922">
    <property type="entry name" value="SON"/>
</dbReference>
<evidence type="ECO:0000256" key="1">
    <source>
        <dbReference type="SAM" id="MobiDB-lite"/>
    </source>
</evidence>
<dbReference type="Gene3D" id="1.10.472.10">
    <property type="entry name" value="Cyclin-like"/>
    <property type="match status" value="1"/>
</dbReference>
<dbReference type="PANTHER" id="PTHR46528">
    <property type="entry name" value="PROTEIN SON"/>
    <property type="match status" value="1"/>
</dbReference>
<dbReference type="VEuPathDB" id="TriTrypDB:TcCLB.503525.20"/>
<reference evidence="2 3" key="1">
    <citation type="journal article" date="2018" name="Microb. Genom.">
        <title>Expanding an expanded genome: long-read sequencing of Trypanosoma cruzi.</title>
        <authorList>
            <person name="Berna L."/>
            <person name="Rodriguez M."/>
            <person name="Chiribao M.L."/>
            <person name="Parodi-Talice A."/>
            <person name="Pita S."/>
            <person name="Rijo G."/>
            <person name="Alvarez-Valin F."/>
            <person name="Robello C."/>
        </authorList>
    </citation>
    <scope>NUCLEOTIDE SEQUENCE [LARGE SCALE GENOMIC DNA]</scope>
    <source>
        <strain evidence="2 3">Dm28c</strain>
    </source>
</reference>
<dbReference type="VEuPathDB" id="TriTrypDB:TcCL_ESM01540"/>
<evidence type="ECO:0000313" key="2">
    <source>
        <dbReference type="EMBL" id="PWU97755.1"/>
    </source>
</evidence>
<dbReference type="VEuPathDB" id="TriTrypDB:TCSYLVIO_004703"/>
<dbReference type="AlphaFoldDB" id="A0A2V2VMT7"/>
<dbReference type="InterPro" id="IPR036915">
    <property type="entry name" value="Cyclin-like_sf"/>
</dbReference>
<evidence type="ECO:0000313" key="3">
    <source>
        <dbReference type="Proteomes" id="UP000246121"/>
    </source>
</evidence>
<name>A0A2V2VMT7_TRYCR</name>